<dbReference type="EMBL" id="WIGN01000013">
    <property type="protein sequence ID" value="KAF6818719.1"/>
    <property type="molecule type" value="Genomic_DNA"/>
</dbReference>
<organism evidence="2 3">
    <name type="scientific">Colletotrichum sojae</name>
    <dbReference type="NCBI Taxonomy" id="2175907"/>
    <lineage>
        <taxon>Eukaryota</taxon>
        <taxon>Fungi</taxon>
        <taxon>Dikarya</taxon>
        <taxon>Ascomycota</taxon>
        <taxon>Pezizomycotina</taxon>
        <taxon>Sordariomycetes</taxon>
        <taxon>Hypocreomycetidae</taxon>
        <taxon>Glomerellales</taxon>
        <taxon>Glomerellaceae</taxon>
        <taxon>Colletotrichum</taxon>
        <taxon>Colletotrichum orchidearum species complex</taxon>
    </lineage>
</organism>
<gene>
    <name evidence="2" type="ORF">CSOJ01_01672</name>
</gene>
<dbReference type="Proteomes" id="UP000652219">
    <property type="component" value="Unassembled WGS sequence"/>
</dbReference>
<proteinExistence type="predicted"/>
<accession>A0A8H6N395</accession>
<name>A0A8H6N395_9PEZI</name>
<keyword evidence="3" id="KW-1185">Reference proteome</keyword>
<feature type="region of interest" description="Disordered" evidence="1">
    <location>
        <begin position="1"/>
        <end position="65"/>
    </location>
</feature>
<feature type="compositionally biased region" description="Basic residues" evidence="1">
    <location>
        <begin position="53"/>
        <end position="62"/>
    </location>
</feature>
<evidence type="ECO:0000256" key="1">
    <source>
        <dbReference type="SAM" id="MobiDB-lite"/>
    </source>
</evidence>
<evidence type="ECO:0000313" key="2">
    <source>
        <dbReference type="EMBL" id="KAF6818719.1"/>
    </source>
</evidence>
<sequence length="131" mass="14388">MHRRNRLAGLPLPLPLPLPSGKGPTPRMPAAVFLGRLPRAAADDVEKGDHGPRQRRRRRRPDHYRSGSMLGWTILIPTGSFQPTYTNDVLAESTSAFQCLTFTSMPSVIFSGAPQHTSSFGSASHRSSPER</sequence>
<evidence type="ECO:0000313" key="3">
    <source>
        <dbReference type="Proteomes" id="UP000652219"/>
    </source>
</evidence>
<dbReference type="AlphaFoldDB" id="A0A8H6N395"/>
<protein>
    <submittedName>
        <fullName evidence="2">Uncharacterized protein</fullName>
    </submittedName>
</protein>
<reference evidence="2 3" key="1">
    <citation type="journal article" date="2020" name="Phytopathology">
        <title>Genome Sequence Resources of Colletotrichum truncatum, C. plurivorum, C. musicola, and C. sojae: Four Species Pathogenic to Soybean (Glycine max).</title>
        <authorList>
            <person name="Rogerio F."/>
            <person name="Boufleur T.R."/>
            <person name="Ciampi-Guillardi M."/>
            <person name="Sukno S.A."/>
            <person name="Thon M.R."/>
            <person name="Massola Junior N.S."/>
            <person name="Baroncelli R."/>
        </authorList>
    </citation>
    <scope>NUCLEOTIDE SEQUENCE [LARGE SCALE GENOMIC DNA]</scope>
    <source>
        <strain evidence="2 3">LFN0009</strain>
    </source>
</reference>
<feature type="compositionally biased region" description="Basic and acidic residues" evidence="1">
    <location>
        <begin position="41"/>
        <end position="52"/>
    </location>
</feature>
<comment type="caution">
    <text evidence="2">The sequence shown here is derived from an EMBL/GenBank/DDBJ whole genome shotgun (WGS) entry which is preliminary data.</text>
</comment>